<evidence type="ECO:0000256" key="4">
    <source>
        <dbReference type="SAM" id="SignalP"/>
    </source>
</evidence>
<dbReference type="GO" id="GO:0005576">
    <property type="term" value="C:extracellular region"/>
    <property type="evidence" value="ECO:0007669"/>
    <property type="project" value="UniProtKB-SubCell"/>
</dbReference>
<keyword evidence="7" id="KW-1185">Reference proteome</keyword>
<evidence type="ECO:0000313" key="7">
    <source>
        <dbReference type="Proteomes" id="UP001143545"/>
    </source>
</evidence>
<dbReference type="InterPro" id="IPR005084">
    <property type="entry name" value="CBM6"/>
</dbReference>
<evidence type="ECO:0000259" key="5">
    <source>
        <dbReference type="PROSITE" id="PS51175"/>
    </source>
</evidence>
<feature type="chain" id="PRO_5040728207" description="CBM6 domain-containing protein" evidence="4">
    <location>
        <begin position="22"/>
        <end position="1045"/>
    </location>
</feature>
<dbReference type="InterPro" id="IPR044060">
    <property type="entry name" value="Bacterial_rp_domain"/>
</dbReference>
<sequence length="1045" mass="110657">MSKLPIQILFVLLITFSISNAQSVTFNEASGWMETAFATWQPVSGADSYNVYYSGQGYTNEPVDDQLIRSYGTYYRVDIPGLQAGTYTITVAPVTSGTEGTSATTSSITVTAHDRTGFSFNNSRIPGAYNLDGTPMSGAVILYITENTKDVISLNVTGANSNPCVGLQEILEGFKKGDDNRPLIVRFIGQITDFSYMSNGDIVVENDKNASSHITLEGIGDDATADGWGIRIKNATNIEIRNIGLMNCNSGEGDNIGLQQNNDYIWVHNCDFFYGDAGGDSDQAKGDGALDCKKSTYVTFSYNHFWDSGKANLLGLSEGTTTGLYITYHHNWYDHSDSRHPRVRFYSAHIYNNYYDGNAKYGAGSTKGSSLFVESNYFRNCKFPMLTSMQGSDIYDDSTQANDTDNATFSSEDGGSIKAANNYMIGEHRFVAYGDTNYTNSTVDFDAYVVTNPTDNMPSSVTSSYGGNSHNNFNTSSVMYTYTAQTPANARTTVMQYAGRMDGGDFTWTFNNSVDDTDSDVNTALKSALLNYQTSLVGVQGDGGVVVNPGGDYTLTVTVSGSGTVSGGGTYDDGTTATLTATPASGWSFSNWSGDASGTSTTTTVYMDDDKAVTAVFTQDGGGGTGGDEIHNFTESGTSSSFYTISGSLSTSKGTVYYGGLTLTQCMKIESSTSVNFTASQEGTLTLVFNDTFTGNFKIDGTNYAAASGIITTTVSSGSHTLTKGDVANLYYMSLEYAGTTTTTYNLTTAVTGQGSVSPSSGTYDEGTSVSLTATPNTGWQFDGWSGGYTGNPTTITMDADKSITATFSEIPTTSTTITIQENASGFCSVDGSVDNNNSGYTGTGFANTDNASGNSISYSVTASGGSATLVIGYANGGGTDRPANIVVNNATAVSSLSFPATTNWTTWSTVSTTVTLTSGTNDIVLEATSSGGLGNIDYLEITGNGVSAASCSSARQMNSGGKELLSKNTLDSTIKLYPNPARTTIAILSSISIERVVLYNVTGQQVLVVTEAFSNISLNALQKGHYFVKVFTEEGTSTHQLVKF</sequence>
<proteinExistence type="inferred from homology"/>
<dbReference type="CDD" id="cd00063">
    <property type="entry name" value="FN3"/>
    <property type="match status" value="1"/>
</dbReference>
<dbReference type="PANTHER" id="PTHR31683:SF18">
    <property type="entry name" value="PECTATE LYASE 21-RELATED"/>
    <property type="match status" value="1"/>
</dbReference>
<feature type="signal peptide" evidence="4">
    <location>
        <begin position="1"/>
        <end position="21"/>
    </location>
</feature>
<dbReference type="RefSeq" id="WP_281755459.1">
    <property type="nucleotide sequence ID" value="NZ_BRVP01000018.1"/>
</dbReference>
<dbReference type="SUPFAM" id="SSF51126">
    <property type="entry name" value="Pectin lyase-like"/>
    <property type="match status" value="1"/>
</dbReference>
<dbReference type="InterPro" id="IPR026444">
    <property type="entry name" value="Secre_tail"/>
</dbReference>
<dbReference type="InterPro" id="IPR012334">
    <property type="entry name" value="Pectin_lyas_fold"/>
</dbReference>
<dbReference type="Proteomes" id="UP001143545">
    <property type="component" value="Unassembled WGS sequence"/>
</dbReference>
<dbReference type="Pfam" id="PF18283">
    <property type="entry name" value="CBM77"/>
    <property type="match status" value="1"/>
</dbReference>
<dbReference type="InterPro" id="IPR002022">
    <property type="entry name" value="Pec_lyase"/>
</dbReference>
<dbReference type="Gene3D" id="2.160.20.10">
    <property type="entry name" value="Single-stranded right-handed beta-helix, Pectin lyase-like"/>
    <property type="match status" value="1"/>
</dbReference>
<dbReference type="InterPro" id="IPR013783">
    <property type="entry name" value="Ig-like_fold"/>
</dbReference>
<evidence type="ECO:0000313" key="6">
    <source>
        <dbReference type="EMBL" id="GLB53476.1"/>
    </source>
</evidence>
<dbReference type="EMBL" id="BRVP01000018">
    <property type="protein sequence ID" value="GLB53476.1"/>
    <property type="molecule type" value="Genomic_DNA"/>
</dbReference>
<keyword evidence="3" id="KW-0624">Polysaccharide degradation</keyword>
<dbReference type="Pfam" id="PF00544">
    <property type="entry name" value="Pectate_lyase_4"/>
    <property type="match status" value="1"/>
</dbReference>
<dbReference type="Pfam" id="PF03422">
    <property type="entry name" value="CBM_6"/>
    <property type="match status" value="1"/>
</dbReference>
<keyword evidence="3" id="KW-0964">Secreted</keyword>
<dbReference type="InterPro" id="IPR008979">
    <property type="entry name" value="Galactose-bd-like_sf"/>
</dbReference>
<dbReference type="PROSITE" id="PS51175">
    <property type="entry name" value="CBM6"/>
    <property type="match status" value="1"/>
</dbReference>
<dbReference type="NCBIfam" id="TIGR04183">
    <property type="entry name" value="Por_Secre_tail"/>
    <property type="match status" value="1"/>
</dbReference>
<name>A0A9W6B610_9FLAO</name>
<comment type="similarity">
    <text evidence="3">Belongs to the polysaccharide lyase 1 family.</text>
</comment>
<keyword evidence="1 4" id="KW-0732">Signal</keyword>
<evidence type="ECO:0000256" key="1">
    <source>
        <dbReference type="ARBA" id="ARBA00022729"/>
    </source>
</evidence>
<dbReference type="InterPro" id="IPR045032">
    <property type="entry name" value="PEL"/>
</dbReference>
<dbReference type="Pfam" id="PF18962">
    <property type="entry name" value="Por_Secre_tail"/>
    <property type="match status" value="1"/>
</dbReference>
<dbReference type="Pfam" id="PF18998">
    <property type="entry name" value="Flg_new_2"/>
    <property type="match status" value="2"/>
</dbReference>
<gene>
    <name evidence="6" type="ORF">NBRC110019_25170</name>
</gene>
<comment type="caution">
    <text evidence="6">The sequence shown here is derived from an EMBL/GenBank/DDBJ whole genome shotgun (WGS) entry which is preliminary data.</text>
</comment>
<dbReference type="PANTHER" id="PTHR31683">
    <property type="entry name" value="PECTATE LYASE 18-RELATED"/>
    <property type="match status" value="1"/>
</dbReference>
<comment type="subcellular location">
    <subcellularLocation>
        <location evidence="3">Secreted</location>
    </subcellularLocation>
</comment>
<dbReference type="InterPro" id="IPR003961">
    <property type="entry name" value="FN3_dom"/>
</dbReference>
<dbReference type="InterPro" id="IPR011050">
    <property type="entry name" value="Pectin_lyase_fold/virulence"/>
</dbReference>
<dbReference type="GO" id="GO:0000272">
    <property type="term" value="P:polysaccharide catabolic process"/>
    <property type="evidence" value="ECO:0007669"/>
    <property type="project" value="UniProtKB-KW"/>
</dbReference>
<dbReference type="Gene3D" id="2.60.120.260">
    <property type="entry name" value="Galactose-binding domain-like"/>
    <property type="match status" value="1"/>
</dbReference>
<organism evidence="6 7">
    <name type="scientific">Neptunitalea chrysea</name>
    <dbReference type="NCBI Taxonomy" id="1647581"/>
    <lineage>
        <taxon>Bacteria</taxon>
        <taxon>Pseudomonadati</taxon>
        <taxon>Bacteroidota</taxon>
        <taxon>Flavobacteriia</taxon>
        <taxon>Flavobacteriales</taxon>
        <taxon>Flavobacteriaceae</taxon>
        <taxon>Neptunitalea</taxon>
    </lineage>
</organism>
<dbReference type="GO" id="GO:0030570">
    <property type="term" value="F:pectate lyase activity"/>
    <property type="evidence" value="ECO:0007669"/>
    <property type="project" value="InterPro"/>
</dbReference>
<dbReference type="SUPFAM" id="SSF49785">
    <property type="entry name" value="Galactose-binding domain-like"/>
    <property type="match status" value="1"/>
</dbReference>
<keyword evidence="3" id="KW-0119">Carbohydrate metabolism</keyword>
<dbReference type="SMART" id="SM00656">
    <property type="entry name" value="Amb_all"/>
    <property type="match status" value="1"/>
</dbReference>
<feature type="domain" description="CBM6" evidence="5">
    <location>
        <begin position="818"/>
        <end position="943"/>
    </location>
</feature>
<dbReference type="Gene3D" id="2.60.40.10">
    <property type="entry name" value="Immunoglobulins"/>
    <property type="match status" value="1"/>
</dbReference>
<dbReference type="InterPro" id="IPR041253">
    <property type="entry name" value="CBM77"/>
</dbReference>
<accession>A0A9W6B610</accession>
<reference evidence="6" key="1">
    <citation type="submission" date="2022-07" db="EMBL/GenBank/DDBJ databases">
        <title>Taxonomy of Novel Oxalotrophic and Methylotrophic Bacteria.</title>
        <authorList>
            <person name="Sahin N."/>
            <person name="Tani A."/>
        </authorList>
    </citation>
    <scope>NUCLEOTIDE SEQUENCE</scope>
    <source>
        <strain evidence="6">AM327</strain>
    </source>
</reference>
<evidence type="ECO:0000256" key="3">
    <source>
        <dbReference type="RuleBase" id="RU361173"/>
    </source>
</evidence>
<dbReference type="GO" id="GO:0030246">
    <property type="term" value="F:carbohydrate binding"/>
    <property type="evidence" value="ECO:0007669"/>
    <property type="project" value="InterPro"/>
</dbReference>
<evidence type="ECO:0000256" key="2">
    <source>
        <dbReference type="ARBA" id="ARBA00023239"/>
    </source>
</evidence>
<dbReference type="AlphaFoldDB" id="A0A9W6B610"/>
<keyword evidence="2 3" id="KW-0456">Lyase</keyword>
<protein>
    <recommendedName>
        <fullName evidence="5">CBM6 domain-containing protein</fullName>
    </recommendedName>
</protein>